<evidence type="ECO:0000256" key="1">
    <source>
        <dbReference type="SAM" id="MobiDB-lite"/>
    </source>
</evidence>
<dbReference type="EMBL" id="BARU01000050">
    <property type="protein sequence ID" value="GAH26214.1"/>
    <property type="molecule type" value="Genomic_DNA"/>
</dbReference>
<sequence>MERLRESMWELKVADILRGVLAAGSARDWDRMIELARELEELARSQKAILDPGADEFPGDGHPDGNPG</sequence>
<organism evidence="2">
    <name type="scientific">marine sediment metagenome</name>
    <dbReference type="NCBI Taxonomy" id="412755"/>
    <lineage>
        <taxon>unclassified sequences</taxon>
        <taxon>metagenomes</taxon>
        <taxon>ecological metagenomes</taxon>
    </lineage>
</organism>
<comment type="caution">
    <text evidence="2">The sequence shown here is derived from an EMBL/GenBank/DDBJ whole genome shotgun (WGS) entry which is preliminary data.</text>
</comment>
<evidence type="ECO:0000313" key="2">
    <source>
        <dbReference type="EMBL" id="GAH26214.1"/>
    </source>
</evidence>
<name>X1F9Y9_9ZZZZ</name>
<proteinExistence type="predicted"/>
<feature type="region of interest" description="Disordered" evidence="1">
    <location>
        <begin position="49"/>
        <end position="68"/>
    </location>
</feature>
<accession>X1F9Y9</accession>
<reference evidence="2" key="1">
    <citation type="journal article" date="2014" name="Front. Microbiol.">
        <title>High frequency of phylogenetically diverse reductive dehalogenase-homologous genes in deep subseafloor sedimentary metagenomes.</title>
        <authorList>
            <person name="Kawai M."/>
            <person name="Futagami T."/>
            <person name="Toyoda A."/>
            <person name="Takaki Y."/>
            <person name="Nishi S."/>
            <person name="Hori S."/>
            <person name="Arai W."/>
            <person name="Tsubouchi T."/>
            <person name="Morono Y."/>
            <person name="Uchiyama I."/>
            <person name="Ito T."/>
            <person name="Fujiyama A."/>
            <person name="Inagaki F."/>
            <person name="Takami H."/>
        </authorList>
    </citation>
    <scope>NUCLEOTIDE SEQUENCE</scope>
    <source>
        <strain evidence="2">Expedition CK06-06</strain>
    </source>
</reference>
<gene>
    <name evidence="2" type="ORF">S03H2_00335</name>
</gene>
<protein>
    <submittedName>
        <fullName evidence="2">Uncharacterized protein</fullName>
    </submittedName>
</protein>
<dbReference type="AlphaFoldDB" id="X1F9Y9"/>
<feature type="compositionally biased region" description="Basic and acidic residues" evidence="1">
    <location>
        <begin position="59"/>
        <end position="68"/>
    </location>
</feature>